<keyword evidence="2 5" id="KW-0238">DNA-binding</keyword>
<evidence type="ECO:0000256" key="1">
    <source>
        <dbReference type="ARBA" id="ARBA00023015"/>
    </source>
</evidence>
<dbReference type="Pfam" id="PF12833">
    <property type="entry name" value="HTH_18"/>
    <property type="match status" value="1"/>
</dbReference>
<comment type="caution">
    <text evidence="5">The sequence shown here is derived from an EMBL/GenBank/DDBJ whole genome shotgun (WGS) entry which is preliminary data.</text>
</comment>
<dbReference type="GO" id="GO:0043565">
    <property type="term" value="F:sequence-specific DNA binding"/>
    <property type="evidence" value="ECO:0007669"/>
    <property type="project" value="InterPro"/>
</dbReference>
<evidence type="ECO:0000256" key="3">
    <source>
        <dbReference type="ARBA" id="ARBA00023163"/>
    </source>
</evidence>
<dbReference type="Proteomes" id="UP000557307">
    <property type="component" value="Unassembled WGS sequence"/>
</dbReference>
<accession>A0A840TZW2</accession>
<dbReference type="InterPro" id="IPR046532">
    <property type="entry name" value="DUF6597"/>
</dbReference>
<keyword evidence="1" id="KW-0805">Transcription regulation</keyword>
<proteinExistence type="predicted"/>
<dbReference type="GO" id="GO:0003700">
    <property type="term" value="F:DNA-binding transcription factor activity"/>
    <property type="evidence" value="ECO:0007669"/>
    <property type="project" value="InterPro"/>
</dbReference>
<dbReference type="Pfam" id="PF20240">
    <property type="entry name" value="DUF6597"/>
    <property type="match status" value="1"/>
</dbReference>
<dbReference type="SMART" id="SM00342">
    <property type="entry name" value="HTH_ARAC"/>
    <property type="match status" value="1"/>
</dbReference>
<dbReference type="RefSeq" id="WP_184179025.1">
    <property type="nucleotide sequence ID" value="NZ_JACHGF010000014.1"/>
</dbReference>
<evidence type="ECO:0000313" key="5">
    <source>
        <dbReference type="EMBL" id="MBB5287182.1"/>
    </source>
</evidence>
<dbReference type="InterPro" id="IPR018060">
    <property type="entry name" value="HTH_AraC"/>
</dbReference>
<dbReference type="InterPro" id="IPR050204">
    <property type="entry name" value="AraC_XylS_family_regulators"/>
</dbReference>
<organism evidence="5 6">
    <name type="scientific">Rhabdobacter roseus</name>
    <dbReference type="NCBI Taxonomy" id="1655419"/>
    <lineage>
        <taxon>Bacteria</taxon>
        <taxon>Pseudomonadati</taxon>
        <taxon>Bacteroidota</taxon>
        <taxon>Cytophagia</taxon>
        <taxon>Cytophagales</taxon>
        <taxon>Cytophagaceae</taxon>
        <taxon>Rhabdobacter</taxon>
    </lineage>
</organism>
<dbReference type="PROSITE" id="PS01124">
    <property type="entry name" value="HTH_ARAC_FAMILY_2"/>
    <property type="match status" value="1"/>
</dbReference>
<keyword evidence="6" id="KW-1185">Reference proteome</keyword>
<sequence length="265" mass="30069">MYYATQLPTPPLRDYVRFFWVLEGEVPPGQPYVHRSMADGCPELIFHYQGTFTDLQQAAPSFTAGMHGQAQRHSRFAIQESFGILGVYLYPFALPRLFGLPASALTNQQATLCELLGPAGQALEERVMLAPDNAQRIRLLSSFLEKQLAKNEEKTPRVLSAIQGMIQSQGTLRVQQLAEQSFLSTRQMERSFRYFTGFSPKLYGRILRFQAALSAYGNQSKSLTDIAYDCGYYDQSHFIHDFKAFSGHHPRAYFTGRAEGTEWKE</sequence>
<dbReference type="PANTHER" id="PTHR46796">
    <property type="entry name" value="HTH-TYPE TRANSCRIPTIONAL ACTIVATOR RHAS-RELATED"/>
    <property type="match status" value="1"/>
</dbReference>
<reference evidence="5 6" key="1">
    <citation type="submission" date="2020-08" db="EMBL/GenBank/DDBJ databases">
        <title>Genomic Encyclopedia of Type Strains, Phase IV (KMG-IV): sequencing the most valuable type-strain genomes for metagenomic binning, comparative biology and taxonomic classification.</title>
        <authorList>
            <person name="Goeker M."/>
        </authorList>
    </citation>
    <scope>NUCLEOTIDE SEQUENCE [LARGE SCALE GENOMIC DNA]</scope>
    <source>
        <strain evidence="5 6">DSM 105074</strain>
    </source>
</reference>
<dbReference type="EMBL" id="JACHGF010000014">
    <property type="protein sequence ID" value="MBB5287182.1"/>
    <property type="molecule type" value="Genomic_DNA"/>
</dbReference>
<dbReference type="Gene3D" id="1.10.10.60">
    <property type="entry name" value="Homeodomain-like"/>
    <property type="match status" value="1"/>
</dbReference>
<keyword evidence="3" id="KW-0804">Transcription</keyword>
<evidence type="ECO:0000256" key="2">
    <source>
        <dbReference type="ARBA" id="ARBA00023125"/>
    </source>
</evidence>
<name>A0A840TZW2_9BACT</name>
<dbReference type="PANTHER" id="PTHR46796:SF13">
    <property type="entry name" value="HTH-TYPE TRANSCRIPTIONAL ACTIVATOR RHAS"/>
    <property type="match status" value="1"/>
</dbReference>
<dbReference type="AlphaFoldDB" id="A0A840TZW2"/>
<protein>
    <submittedName>
        <fullName evidence="5">AraC-like DNA-binding protein</fullName>
    </submittedName>
</protein>
<feature type="domain" description="HTH araC/xylS-type" evidence="4">
    <location>
        <begin position="156"/>
        <end position="256"/>
    </location>
</feature>
<dbReference type="InterPro" id="IPR009057">
    <property type="entry name" value="Homeodomain-like_sf"/>
</dbReference>
<evidence type="ECO:0000259" key="4">
    <source>
        <dbReference type="PROSITE" id="PS01124"/>
    </source>
</evidence>
<dbReference type="SUPFAM" id="SSF46689">
    <property type="entry name" value="Homeodomain-like"/>
    <property type="match status" value="1"/>
</dbReference>
<evidence type="ECO:0000313" key="6">
    <source>
        <dbReference type="Proteomes" id="UP000557307"/>
    </source>
</evidence>
<gene>
    <name evidence="5" type="ORF">HNQ92_005344</name>
</gene>